<comment type="caution">
    <text evidence="2">The sequence shown here is derived from an EMBL/GenBank/DDBJ whole genome shotgun (WGS) entry which is preliminary data.</text>
</comment>
<accession>A0A0F9UZJ0</accession>
<dbReference type="EMBL" id="LAZR01000060">
    <property type="protein sequence ID" value="KKN97164.1"/>
    <property type="molecule type" value="Genomic_DNA"/>
</dbReference>
<proteinExistence type="predicted"/>
<sequence length="197" mass="22352">MPFITQGKTNLTYILIVIILAIIVGGGILGYQYLWMPKQEITPPEVKPPEGIIEDETANWETVEIFGWNIKYPPSPYPCGPTEGYPVCMNGSYSNDLFIGSGGWYSTERARVCGTDYDDCLKGVRNSFTELEYEKERTINNVKGREFFGIFLGTKIEKIFVFETHQRDGILQIRQTNLSPELDSIYEKILTTISPSD</sequence>
<organism evidence="2">
    <name type="scientific">marine sediment metagenome</name>
    <dbReference type="NCBI Taxonomy" id="412755"/>
    <lineage>
        <taxon>unclassified sequences</taxon>
        <taxon>metagenomes</taxon>
        <taxon>ecological metagenomes</taxon>
    </lineage>
</organism>
<keyword evidence="1" id="KW-0472">Membrane</keyword>
<keyword evidence="1" id="KW-1133">Transmembrane helix</keyword>
<gene>
    <name evidence="2" type="ORF">LCGC14_0161370</name>
</gene>
<dbReference type="AlphaFoldDB" id="A0A0F9UZJ0"/>
<evidence type="ECO:0000256" key="1">
    <source>
        <dbReference type="SAM" id="Phobius"/>
    </source>
</evidence>
<reference evidence="2" key="1">
    <citation type="journal article" date="2015" name="Nature">
        <title>Complex archaea that bridge the gap between prokaryotes and eukaryotes.</title>
        <authorList>
            <person name="Spang A."/>
            <person name="Saw J.H."/>
            <person name="Jorgensen S.L."/>
            <person name="Zaremba-Niedzwiedzka K."/>
            <person name="Martijn J."/>
            <person name="Lind A.E."/>
            <person name="van Eijk R."/>
            <person name="Schleper C."/>
            <person name="Guy L."/>
            <person name="Ettema T.J."/>
        </authorList>
    </citation>
    <scope>NUCLEOTIDE SEQUENCE</scope>
</reference>
<protein>
    <submittedName>
        <fullName evidence="2">Uncharacterized protein</fullName>
    </submittedName>
</protein>
<name>A0A0F9UZJ0_9ZZZZ</name>
<keyword evidence="1" id="KW-0812">Transmembrane</keyword>
<feature type="transmembrane region" description="Helical" evidence="1">
    <location>
        <begin position="12"/>
        <end position="35"/>
    </location>
</feature>
<evidence type="ECO:0000313" key="2">
    <source>
        <dbReference type="EMBL" id="KKN97164.1"/>
    </source>
</evidence>